<keyword evidence="2 6" id="KW-0808">Transferase</keyword>
<sequence>MDELPDLLKSIQAVDTNEILFDAAAKKELLHVAKKLTAVLEGPVNRATDLVFKPYTTIAARIAVDLNLFHHISSAPGGTTSKQLADLTGADELLISRILRLLASTSFVDELGEDEWGANATTQALATPPIAAGHRFVYDALIASAIKAPKFLAETHYAVPTQPTDTFIQYTNQTRLLFFEYLASMPSMMRDFNLFMGNTMGDREYWHEWYDVRGRLIDGFDEERSPVLVVDVGGGKGHDLQAFWRAFGGDEGYVGKGGGERRLVLQDLQNVLDGIGEGEVEAGIVKMEHDFFTEQPVKGARGYFLHHILHDWSDEYCLKILRRLRDAMVPGYSKLLIHELILPNTGAAEIQARFDLVMMTLNGGMERSRSQWIKLLEDAGFSNIQIHEHLDHDGVVEAEVPIA</sequence>
<dbReference type="SUPFAM" id="SSF46785">
    <property type="entry name" value="Winged helix' DNA-binding domain"/>
    <property type="match status" value="1"/>
</dbReference>
<keyword evidence="3" id="KW-0949">S-adenosyl-L-methionine</keyword>
<dbReference type="InterPro" id="IPR001077">
    <property type="entry name" value="COMT_C"/>
</dbReference>
<dbReference type="SUPFAM" id="SSF53335">
    <property type="entry name" value="S-adenosyl-L-methionine-dependent methyltransferases"/>
    <property type="match status" value="1"/>
</dbReference>
<gene>
    <name evidence="6" type="ORF">DM02DRAFT_520808</name>
</gene>
<evidence type="ECO:0000313" key="7">
    <source>
        <dbReference type="Proteomes" id="UP000244855"/>
    </source>
</evidence>
<protein>
    <submittedName>
        <fullName evidence="6">Sterigmatocystin 8-O-methyltransferase</fullName>
    </submittedName>
</protein>
<dbReference type="GO" id="GO:0008171">
    <property type="term" value="F:O-methyltransferase activity"/>
    <property type="evidence" value="ECO:0007669"/>
    <property type="project" value="InterPro"/>
</dbReference>
<dbReference type="PANTHER" id="PTHR43712">
    <property type="entry name" value="PUTATIVE (AFU_ORTHOLOGUE AFUA_4G14580)-RELATED"/>
    <property type="match status" value="1"/>
</dbReference>
<dbReference type="PANTHER" id="PTHR43712:SF1">
    <property type="entry name" value="HYPOTHETICAL O-METHYLTRANSFERASE (EUROFUNG)-RELATED"/>
    <property type="match status" value="1"/>
</dbReference>
<dbReference type="EMBL" id="KZ805331">
    <property type="protein sequence ID" value="PVI03456.1"/>
    <property type="molecule type" value="Genomic_DNA"/>
</dbReference>
<organism evidence="6 7">
    <name type="scientific">Periconia macrospinosa</name>
    <dbReference type="NCBI Taxonomy" id="97972"/>
    <lineage>
        <taxon>Eukaryota</taxon>
        <taxon>Fungi</taxon>
        <taxon>Dikarya</taxon>
        <taxon>Ascomycota</taxon>
        <taxon>Pezizomycotina</taxon>
        <taxon>Dothideomycetes</taxon>
        <taxon>Pleosporomycetidae</taxon>
        <taxon>Pleosporales</taxon>
        <taxon>Massarineae</taxon>
        <taxon>Periconiaceae</taxon>
        <taxon>Periconia</taxon>
    </lineage>
</organism>
<evidence type="ECO:0000256" key="2">
    <source>
        <dbReference type="ARBA" id="ARBA00022679"/>
    </source>
</evidence>
<evidence type="ECO:0000259" key="5">
    <source>
        <dbReference type="Pfam" id="PF00891"/>
    </source>
</evidence>
<dbReference type="Gene3D" id="3.40.50.150">
    <property type="entry name" value="Vaccinia Virus protein VP39"/>
    <property type="match status" value="1"/>
</dbReference>
<dbReference type="AlphaFoldDB" id="A0A2V1DZL0"/>
<feature type="domain" description="O-methyltransferase C-terminal" evidence="5">
    <location>
        <begin position="228"/>
        <end position="382"/>
    </location>
</feature>
<accession>A0A2V1DZL0</accession>
<feature type="active site" description="Proton acceptor" evidence="4">
    <location>
        <position position="310"/>
    </location>
</feature>
<evidence type="ECO:0000256" key="4">
    <source>
        <dbReference type="PIRSR" id="PIRSR005739-1"/>
    </source>
</evidence>
<dbReference type="Pfam" id="PF00891">
    <property type="entry name" value="Methyltransf_2"/>
    <property type="match status" value="1"/>
</dbReference>
<evidence type="ECO:0000256" key="1">
    <source>
        <dbReference type="ARBA" id="ARBA00022603"/>
    </source>
</evidence>
<keyword evidence="1 6" id="KW-0489">Methyltransferase</keyword>
<dbReference type="OrthoDB" id="1535081at2759"/>
<dbReference type="InterPro" id="IPR036390">
    <property type="entry name" value="WH_DNA-bd_sf"/>
</dbReference>
<evidence type="ECO:0000256" key="3">
    <source>
        <dbReference type="ARBA" id="ARBA00022691"/>
    </source>
</evidence>
<reference evidence="6 7" key="1">
    <citation type="journal article" date="2018" name="Sci. Rep.">
        <title>Comparative genomics provides insights into the lifestyle and reveals functional heterogeneity of dark septate endophytic fungi.</title>
        <authorList>
            <person name="Knapp D.G."/>
            <person name="Nemeth J.B."/>
            <person name="Barry K."/>
            <person name="Hainaut M."/>
            <person name="Henrissat B."/>
            <person name="Johnson J."/>
            <person name="Kuo A."/>
            <person name="Lim J.H.P."/>
            <person name="Lipzen A."/>
            <person name="Nolan M."/>
            <person name="Ohm R.A."/>
            <person name="Tamas L."/>
            <person name="Grigoriev I.V."/>
            <person name="Spatafora J.W."/>
            <person name="Nagy L.G."/>
            <person name="Kovacs G.M."/>
        </authorList>
    </citation>
    <scope>NUCLEOTIDE SEQUENCE [LARGE SCALE GENOMIC DNA]</scope>
    <source>
        <strain evidence="6 7">DSE2036</strain>
    </source>
</reference>
<dbReference type="PIRSF" id="PIRSF005739">
    <property type="entry name" value="O-mtase"/>
    <property type="match status" value="1"/>
</dbReference>
<dbReference type="Proteomes" id="UP000244855">
    <property type="component" value="Unassembled WGS sequence"/>
</dbReference>
<dbReference type="InterPro" id="IPR016461">
    <property type="entry name" value="COMT-like"/>
</dbReference>
<dbReference type="Gene3D" id="1.10.10.10">
    <property type="entry name" value="Winged helix-like DNA-binding domain superfamily/Winged helix DNA-binding domain"/>
    <property type="match status" value="1"/>
</dbReference>
<name>A0A2V1DZL0_9PLEO</name>
<proteinExistence type="predicted"/>
<keyword evidence="7" id="KW-1185">Reference proteome</keyword>
<dbReference type="PROSITE" id="PS51683">
    <property type="entry name" value="SAM_OMT_II"/>
    <property type="match status" value="1"/>
</dbReference>
<dbReference type="GO" id="GO:0032259">
    <property type="term" value="P:methylation"/>
    <property type="evidence" value="ECO:0007669"/>
    <property type="project" value="UniProtKB-KW"/>
</dbReference>
<dbReference type="InterPro" id="IPR036388">
    <property type="entry name" value="WH-like_DNA-bd_sf"/>
</dbReference>
<evidence type="ECO:0000313" key="6">
    <source>
        <dbReference type="EMBL" id="PVI03456.1"/>
    </source>
</evidence>
<dbReference type="InterPro" id="IPR029063">
    <property type="entry name" value="SAM-dependent_MTases_sf"/>
</dbReference>